<comment type="catalytic activity">
    <reaction evidence="1">
        <text>ATP + protein L-histidine = ADP + protein N-phospho-L-histidine.</text>
        <dbReference type="EC" id="2.7.13.3"/>
    </reaction>
</comment>
<evidence type="ECO:0000256" key="8">
    <source>
        <dbReference type="ARBA" id="ARBA00022741"/>
    </source>
</evidence>
<name>A0A516NWL6_9NOCA</name>
<feature type="domain" description="Histidine kinase" evidence="16">
    <location>
        <begin position="431"/>
        <end position="538"/>
    </location>
</feature>
<dbReference type="EC" id="2.7.13.3" evidence="3"/>
<evidence type="ECO:0000313" key="18">
    <source>
        <dbReference type="Proteomes" id="UP000317039"/>
    </source>
</evidence>
<feature type="region of interest" description="Disordered" evidence="14">
    <location>
        <begin position="634"/>
        <end position="718"/>
    </location>
</feature>
<evidence type="ECO:0000256" key="15">
    <source>
        <dbReference type="SAM" id="Phobius"/>
    </source>
</evidence>
<dbReference type="Pfam" id="PF14689">
    <property type="entry name" value="SPOB_a"/>
    <property type="match status" value="1"/>
</dbReference>
<evidence type="ECO:0000256" key="14">
    <source>
        <dbReference type="SAM" id="MobiDB-lite"/>
    </source>
</evidence>
<evidence type="ECO:0000256" key="2">
    <source>
        <dbReference type="ARBA" id="ARBA00004651"/>
    </source>
</evidence>
<evidence type="ECO:0000256" key="1">
    <source>
        <dbReference type="ARBA" id="ARBA00000085"/>
    </source>
</evidence>
<keyword evidence="6" id="KW-0808">Transferase</keyword>
<evidence type="ECO:0000256" key="10">
    <source>
        <dbReference type="ARBA" id="ARBA00022840"/>
    </source>
</evidence>
<feature type="compositionally biased region" description="Basic and acidic residues" evidence="14">
    <location>
        <begin position="551"/>
        <end position="561"/>
    </location>
</feature>
<dbReference type="InterPro" id="IPR003594">
    <property type="entry name" value="HATPase_dom"/>
</dbReference>
<evidence type="ECO:0000256" key="11">
    <source>
        <dbReference type="ARBA" id="ARBA00022989"/>
    </source>
</evidence>
<keyword evidence="4" id="KW-1003">Cell membrane</keyword>
<evidence type="ECO:0000256" key="7">
    <source>
        <dbReference type="ARBA" id="ARBA00022692"/>
    </source>
</evidence>
<gene>
    <name evidence="17" type="ORF">FOH10_08610</name>
</gene>
<keyword evidence="5" id="KW-0597">Phosphoprotein</keyword>
<keyword evidence="9" id="KW-0418">Kinase</keyword>
<dbReference type="Pfam" id="PF17203">
    <property type="entry name" value="sCache_3_2"/>
    <property type="match status" value="1"/>
</dbReference>
<evidence type="ECO:0000256" key="9">
    <source>
        <dbReference type="ARBA" id="ARBA00022777"/>
    </source>
</evidence>
<dbReference type="SMART" id="SM00387">
    <property type="entry name" value="HATPase_c"/>
    <property type="match status" value="1"/>
</dbReference>
<comment type="subcellular location">
    <subcellularLocation>
        <location evidence="2">Cell membrane</location>
        <topology evidence="2">Multi-pass membrane protein</topology>
    </subcellularLocation>
</comment>
<dbReference type="GeneID" id="80332456"/>
<keyword evidence="7 15" id="KW-0812">Transmembrane</keyword>
<evidence type="ECO:0000313" key="17">
    <source>
        <dbReference type="EMBL" id="QDP83312.1"/>
    </source>
</evidence>
<feature type="compositionally biased region" description="Low complexity" evidence="14">
    <location>
        <begin position="681"/>
        <end position="703"/>
    </location>
</feature>
<sequence>MRLRTQIVLLQVVVVTLTLGIAFGMFAYVSNERLSGEYGQRALAIARTVASEPALREQVYRYSLATSLPGDEMETELAVGPVQRIAGDARARTGALFVVVTDEAGIRLAHPDSTRLGERVSTDPSGALAGREVVIQEHGTLGESVRAKVPVLQPGSAHVVGEVSVGISTAAVHDQLLGDLRRAGLLAGGALLAGVLGSMLLARRWHGLTLGLEPRELAELVREQDAVLHGIGEGVVAADTAWRVTVVNEEARRLLGITGETGCAVDELGLTPRVLEVFRAADEVPVQAMVGDRIVVVTAREVRRDGRCLGAVLSARDRTDIESLTRQLDAVRSMSTVLRAQRHEFANRLHLISGLLHTDRPAAAAQYIDDLLGSGPLGAALPGMDAVHDPYLQAFLAAKAAHARESGVTLRLGPNTWIDGNLAVPVDVTTVLGNLLDNAIEAARTGEPPAVVEVELVQEDSTLHLTVADSGSGVPPALADAIFTEGVSTRPDSGLPGGRGIGLALARQLARAHGGDIRLASLGGPAATPRAESEPLPDTPASHPAQHGKPSRGDSPRRDTPPHAGTTGDGVAGAHVPGAVATDGAVPGAVLAGGAEHGERTAGDTAPDAAVSDAAVSGAAVSDAAVPGAAVPGGAATGAAAPGGADEPGDCGTVLGAGLSGGFERGDTEPSSGASPLAETGAGPARFEPPAAAAKAHHAVSGDARARDVGQGASAPRGSRCVDAGAVGAGPVGAVAGAAESGAAVSDAGTAGRLRGAEFIARMPGVLVRGDVAWAETM</sequence>
<dbReference type="GO" id="GO:0005524">
    <property type="term" value="F:ATP binding"/>
    <property type="evidence" value="ECO:0007669"/>
    <property type="project" value="UniProtKB-KW"/>
</dbReference>
<evidence type="ECO:0000256" key="5">
    <source>
        <dbReference type="ARBA" id="ARBA00022553"/>
    </source>
</evidence>
<dbReference type="KEGG" id="nod:FOH10_08610"/>
<proteinExistence type="predicted"/>
<dbReference type="EMBL" id="CP041695">
    <property type="protein sequence ID" value="QDP83312.1"/>
    <property type="molecule type" value="Genomic_DNA"/>
</dbReference>
<dbReference type="InterPro" id="IPR035965">
    <property type="entry name" value="PAS-like_dom_sf"/>
</dbReference>
<dbReference type="SUPFAM" id="SSF103190">
    <property type="entry name" value="Sensory domain-like"/>
    <property type="match status" value="1"/>
</dbReference>
<dbReference type="PRINTS" id="PR00344">
    <property type="entry name" value="BCTRLSENSOR"/>
</dbReference>
<dbReference type="InterPro" id="IPR033463">
    <property type="entry name" value="sCache_3"/>
</dbReference>
<accession>A0A516NWL6</accession>
<dbReference type="InterPro" id="IPR029151">
    <property type="entry name" value="Sensor-like_sf"/>
</dbReference>
<organism evidence="17 18">
    <name type="scientific">Nocardia otitidiscaviarum</name>
    <dbReference type="NCBI Taxonomy" id="1823"/>
    <lineage>
        <taxon>Bacteria</taxon>
        <taxon>Bacillati</taxon>
        <taxon>Actinomycetota</taxon>
        <taxon>Actinomycetes</taxon>
        <taxon>Mycobacteriales</taxon>
        <taxon>Nocardiaceae</taxon>
        <taxon>Nocardia</taxon>
    </lineage>
</organism>
<feature type="region of interest" description="Disordered" evidence="14">
    <location>
        <begin position="520"/>
        <end position="581"/>
    </location>
</feature>
<evidence type="ECO:0000256" key="13">
    <source>
        <dbReference type="ARBA" id="ARBA00023136"/>
    </source>
</evidence>
<keyword evidence="13 15" id="KW-0472">Membrane</keyword>
<feature type="transmembrane region" description="Helical" evidence="15">
    <location>
        <begin position="7"/>
        <end position="29"/>
    </location>
</feature>
<dbReference type="PANTHER" id="PTHR43547:SF10">
    <property type="entry name" value="SENSOR HISTIDINE KINASE DCUS"/>
    <property type="match status" value="1"/>
</dbReference>
<evidence type="ECO:0000256" key="4">
    <source>
        <dbReference type="ARBA" id="ARBA00022475"/>
    </source>
</evidence>
<dbReference type="InterPro" id="IPR000014">
    <property type="entry name" value="PAS"/>
</dbReference>
<dbReference type="Gene3D" id="1.10.287.130">
    <property type="match status" value="1"/>
</dbReference>
<dbReference type="InterPro" id="IPR004358">
    <property type="entry name" value="Sig_transdc_His_kin-like_C"/>
</dbReference>
<dbReference type="InterPro" id="IPR005467">
    <property type="entry name" value="His_kinase_dom"/>
</dbReference>
<dbReference type="Proteomes" id="UP000317039">
    <property type="component" value="Chromosome"/>
</dbReference>
<reference evidence="17 18" key="1">
    <citation type="submission" date="2019-07" db="EMBL/GenBank/DDBJ databases">
        <title>Complete Genome Sequence and Methylome Analysis of Nocardia otitidis-caviarum NEB252.</title>
        <authorList>
            <person name="Fomenkov A."/>
            <person name="Anton B.P."/>
            <person name="Vincze T."/>
            <person name="Roberts R.J."/>
        </authorList>
    </citation>
    <scope>NUCLEOTIDE SEQUENCE [LARGE SCALE GENOMIC DNA]</scope>
    <source>
        <strain evidence="17 18">NEB252</strain>
    </source>
</reference>
<keyword evidence="8" id="KW-0547">Nucleotide-binding</keyword>
<feature type="compositionally biased region" description="Low complexity" evidence="14">
    <location>
        <begin position="572"/>
        <end position="581"/>
    </location>
</feature>
<dbReference type="Gene3D" id="3.30.450.20">
    <property type="entry name" value="PAS domain"/>
    <property type="match status" value="2"/>
</dbReference>
<keyword evidence="11 15" id="KW-1133">Transmembrane helix</keyword>
<evidence type="ECO:0000256" key="6">
    <source>
        <dbReference type="ARBA" id="ARBA00022679"/>
    </source>
</evidence>
<evidence type="ECO:0000256" key="3">
    <source>
        <dbReference type="ARBA" id="ARBA00012438"/>
    </source>
</evidence>
<dbReference type="GO" id="GO:0000155">
    <property type="term" value="F:phosphorelay sensor kinase activity"/>
    <property type="evidence" value="ECO:0007669"/>
    <property type="project" value="InterPro"/>
</dbReference>
<dbReference type="PANTHER" id="PTHR43547">
    <property type="entry name" value="TWO-COMPONENT HISTIDINE KINASE"/>
    <property type="match status" value="1"/>
</dbReference>
<dbReference type="PROSITE" id="PS50109">
    <property type="entry name" value="HIS_KIN"/>
    <property type="match status" value="1"/>
</dbReference>
<dbReference type="AlphaFoldDB" id="A0A516NWL6"/>
<dbReference type="SUPFAM" id="SSF55890">
    <property type="entry name" value="Sporulation response regulatory protein Spo0B"/>
    <property type="match status" value="1"/>
</dbReference>
<dbReference type="Gene3D" id="3.30.565.10">
    <property type="entry name" value="Histidine kinase-like ATPase, C-terminal domain"/>
    <property type="match status" value="1"/>
</dbReference>
<protein>
    <recommendedName>
        <fullName evidence="3">histidine kinase</fullName>
        <ecNumber evidence="3">2.7.13.3</ecNumber>
    </recommendedName>
</protein>
<evidence type="ECO:0000259" key="16">
    <source>
        <dbReference type="PROSITE" id="PS50109"/>
    </source>
</evidence>
<keyword evidence="10" id="KW-0067">ATP-binding</keyword>
<dbReference type="Pfam" id="PF02518">
    <property type="entry name" value="HATPase_c"/>
    <property type="match status" value="1"/>
</dbReference>
<dbReference type="RefSeq" id="WP_143983950.1">
    <property type="nucleotide sequence ID" value="NZ_CP041695.1"/>
</dbReference>
<feature type="compositionally biased region" description="Low complexity" evidence="14">
    <location>
        <begin position="634"/>
        <end position="645"/>
    </location>
</feature>
<dbReference type="SUPFAM" id="SSF55785">
    <property type="entry name" value="PYP-like sensor domain (PAS domain)"/>
    <property type="match status" value="1"/>
</dbReference>
<dbReference type="SUPFAM" id="SSF55874">
    <property type="entry name" value="ATPase domain of HSP90 chaperone/DNA topoisomerase II/histidine kinase"/>
    <property type="match status" value="1"/>
</dbReference>
<dbReference type="GO" id="GO:0005886">
    <property type="term" value="C:plasma membrane"/>
    <property type="evidence" value="ECO:0007669"/>
    <property type="project" value="UniProtKB-SubCell"/>
</dbReference>
<dbReference type="InterPro" id="IPR016120">
    <property type="entry name" value="Sig_transdc_His_kin_SpoOB"/>
</dbReference>
<dbReference type="CDD" id="cd00130">
    <property type="entry name" value="PAS"/>
    <property type="match status" value="1"/>
</dbReference>
<keyword evidence="12" id="KW-0902">Two-component regulatory system</keyword>
<dbReference type="InterPro" id="IPR039506">
    <property type="entry name" value="SPOB_a"/>
</dbReference>
<evidence type="ECO:0000256" key="12">
    <source>
        <dbReference type="ARBA" id="ARBA00023012"/>
    </source>
</evidence>
<dbReference type="InterPro" id="IPR036890">
    <property type="entry name" value="HATPase_C_sf"/>
</dbReference>